<gene>
    <name evidence="2" type="ORF">GCM10023094_10630</name>
</gene>
<keyword evidence="3" id="KW-1185">Reference proteome</keyword>
<dbReference type="NCBIfam" id="TIGR00026">
    <property type="entry name" value="hi_GC_TIGR00026"/>
    <property type="match status" value="1"/>
</dbReference>
<evidence type="ECO:0000313" key="3">
    <source>
        <dbReference type="Proteomes" id="UP001501183"/>
    </source>
</evidence>
<dbReference type="InterPro" id="IPR012349">
    <property type="entry name" value="Split_barrel_FMN-bd"/>
</dbReference>
<dbReference type="InterPro" id="IPR004378">
    <property type="entry name" value="F420H2_quin_Rdtase"/>
</dbReference>
<comment type="caution">
    <text evidence="2">The sequence shown here is derived from an EMBL/GenBank/DDBJ whole genome shotgun (WGS) entry which is preliminary data.</text>
</comment>
<keyword evidence="1" id="KW-1133">Transmembrane helix</keyword>
<accession>A0ABP8NYH4</accession>
<evidence type="ECO:0000313" key="2">
    <source>
        <dbReference type="EMBL" id="GAA4474640.1"/>
    </source>
</evidence>
<evidence type="ECO:0000256" key="1">
    <source>
        <dbReference type="SAM" id="Phobius"/>
    </source>
</evidence>
<proteinExistence type="predicted"/>
<reference evidence="3" key="1">
    <citation type="journal article" date="2019" name="Int. J. Syst. Evol. Microbiol.">
        <title>The Global Catalogue of Microorganisms (GCM) 10K type strain sequencing project: providing services to taxonomists for standard genome sequencing and annotation.</title>
        <authorList>
            <consortium name="The Broad Institute Genomics Platform"/>
            <consortium name="The Broad Institute Genome Sequencing Center for Infectious Disease"/>
            <person name="Wu L."/>
            <person name="Ma J."/>
        </authorList>
    </citation>
    <scope>NUCLEOTIDE SEQUENCE [LARGE SCALE GENOMIC DNA]</scope>
    <source>
        <strain evidence="3">JCM 32206</strain>
    </source>
</reference>
<feature type="transmembrane region" description="Helical" evidence="1">
    <location>
        <begin position="14"/>
        <end position="34"/>
    </location>
</feature>
<dbReference type="RefSeq" id="WP_345342714.1">
    <property type="nucleotide sequence ID" value="NZ_BAABFB010000023.1"/>
</dbReference>
<dbReference type="Proteomes" id="UP001501183">
    <property type="component" value="Unassembled WGS sequence"/>
</dbReference>
<dbReference type="Gene3D" id="2.30.110.10">
    <property type="entry name" value="Electron Transport, Fmn-binding Protein, Chain A"/>
    <property type="match status" value="1"/>
</dbReference>
<keyword evidence="1" id="KW-0472">Membrane</keyword>
<name>A0ABP8NYH4_9NOCA</name>
<organism evidence="2 3">
    <name type="scientific">Rhodococcus olei</name>
    <dbReference type="NCBI Taxonomy" id="2161675"/>
    <lineage>
        <taxon>Bacteria</taxon>
        <taxon>Bacillati</taxon>
        <taxon>Actinomycetota</taxon>
        <taxon>Actinomycetes</taxon>
        <taxon>Mycobacteriales</taxon>
        <taxon>Nocardiaceae</taxon>
        <taxon>Rhodococcus</taxon>
    </lineage>
</organism>
<dbReference type="EMBL" id="BAABFB010000023">
    <property type="protein sequence ID" value="GAA4474640.1"/>
    <property type="molecule type" value="Genomic_DNA"/>
</dbReference>
<sequence>MALPRRLARFNRVVTNRVVLLLAGWVPGIAIVLHRGRRSGRLYRTPVNVFRYGDGYRFALTYGPDSDWVRNVLAAGRVDVTTRGHLVSLTEPRRGSDPEARWAPWPARSVLRRIRASEYLQCRLERGS</sequence>
<protein>
    <submittedName>
        <fullName evidence="2">Nitroreductase family deazaflavin-dependent oxidoreductase</fullName>
    </submittedName>
</protein>
<dbReference type="Pfam" id="PF04075">
    <property type="entry name" value="F420H2_quin_red"/>
    <property type="match status" value="1"/>
</dbReference>
<keyword evidence="1" id="KW-0812">Transmembrane</keyword>